<feature type="domain" description="RNA polymerase sigma factor 70 region 4 type 2" evidence="7">
    <location>
        <begin position="104"/>
        <end position="156"/>
    </location>
</feature>
<feature type="domain" description="RNA polymerase sigma-70 region 2" evidence="6">
    <location>
        <begin position="17"/>
        <end position="82"/>
    </location>
</feature>
<dbReference type="Pfam" id="PF04542">
    <property type="entry name" value="Sigma70_r2"/>
    <property type="match status" value="1"/>
</dbReference>
<dbReference type="GO" id="GO:0003677">
    <property type="term" value="F:DNA binding"/>
    <property type="evidence" value="ECO:0007669"/>
    <property type="project" value="UniProtKB-KW"/>
</dbReference>
<evidence type="ECO:0000256" key="4">
    <source>
        <dbReference type="ARBA" id="ARBA00023125"/>
    </source>
</evidence>
<dbReference type="InterPro" id="IPR007627">
    <property type="entry name" value="RNA_pol_sigma70_r2"/>
</dbReference>
<dbReference type="CDD" id="cd06171">
    <property type="entry name" value="Sigma70_r4"/>
    <property type="match status" value="1"/>
</dbReference>
<gene>
    <name evidence="8" type="ORF">EBM89_01885</name>
</gene>
<dbReference type="NCBIfam" id="TIGR02937">
    <property type="entry name" value="sigma70-ECF"/>
    <property type="match status" value="1"/>
</dbReference>
<evidence type="ECO:0000256" key="1">
    <source>
        <dbReference type="ARBA" id="ARBA00010641"/>
    </source>
</evidence>
<evidence type="ECO:0000259" key="6">
    <source>
        <dbReference type="Pfam" id="PF04542"/>
    </source>
</evidence>
<dbReference type="InterPro" id="IPR014284">
    <property type="entry name" value="RNA_pol_sigma-70_dom"/>
</dbReference>
<dbReference type="Pfam" id="PF08281">
    <property type="entry name" value="Sigma70_r4_2"/>
    <property type="match status" value="1"/>
</dbReference>
<dbReference type="AlphaFoldDB" id="A0A3M2JLS6"/>
<protein>
    <submittedName>
        <fullName evidence="8">Sigma-70 family RNA polymerase sigma factor</fullName>
    </submittedName>
</protein>
<dbReference type="InterPro" id="IPR013324">
    <property type="entry name" value="RNA_pol_sigma_r3/r4-like"/>
</dbReference>
<dbReference type="InterPro" id="IPR013249">
    <property type="entry name" value="RNA_pol_sigma70_r4_t2"/>
</dbReference>
<evidence type="ECO:0000313" key="9">
    <source>
        <dbReference type="Proteomes" id="UP000269289"/>
    </source>
</evidence>
<evidence type="ECO:0000256" key="2">
    <source>
        <dbReference type="ARBA" id="ARBA00023015"/>
    </source>
</evidence>
<name>A0A3M2JLS6_9CELL</name>
<organism evidence="8 9">
    <name type="scientific">Cellulomonas triticagri</name>
    <dbReference type="NCBI Taxonomy" id="2483352"/>
    <lineage>
        <taxon>Bacteria</taxon>
        <taxon>Bacillati</taxon>
        <taxon>Actinomycetota</taxon>
        <taxon>Actinomycetes</taxon>
        <taxon>Micrococcales</taxon>
        <taxon>Cellulomonadaceae</taxon>
        <taxon>Cellulomonas</taxon>
    </lineage>
</organism>
<dbReference type="PANTHER" id="PTHR43133">
    <property type="entry name" value="RNA POLYMERASE ECF-TYPE SIGMA FACTO"/>
    <property type="match status" value="1"/>
</dbReference>
<dbReference type="Proteomes" id="UP000269289">
    <property type="component" value="Unassembled WGS sequence"/>
</dbReference>
<sequence length="169" mass="18758">MRPQGPDIPPPEFAAWYAAELPRTHRALTLAVGDAGIAEEAAAEAFARALARWDRVARMERPAAWVYTVALNEVRRSWRRAQLERRWVQRQREQQAPAPADPEDALWRAVADLPPRSRTAVALRYVADLTEAQVADVMNVSRGTVASTLSTARARLAAALGPTREDALR</sequence>
<dbReference type="InterPro" id="IPR039425">
    <property type="entry name" value="RNA_pol_sigma-70-like"/>
</dbReference>
<dbReference type="Gene3D" id="1.10.10.10">
    <property type="entry name" value="Winged helix-like DNA-binding domain superfamily/Winged helix DNA-binding domain"/>
    <property type="match status" value="1"/>
</dbReference>
<evidence type="ECO:0000259" key="7">
    <source>
        <dbReference type="Pfam" id="PF08281"/>
    </source>
</evidence>
<dbReference type="InterPro" id="IPR013325">
    <property type="entry name" value="RNA_pol_sigma_r2"/>
</dbReference>
<dbReference type="EMBL" id="RFFI01000005">
    <property type="protein sequence ID" value="RMI14094.1"/>
    <property type="molecule type" value="Genomic_DNA"/>
</dbReference>
<dbReference type="InterPro" id="IPR036388">
    <property type="entry name" value="WH-like_DNA-bd_sf"/>
</dbReference>
<evidence type="ECO:0000256" key="5">
    <source>
        <dbReference type="ARBA" id="ARBA00023163"/>
    </source>
</evidence>
<dbReference type="Gene3D" id="1.10.1740.10">
    <property type="match status" value="1"/>
</dbReference>
<keyword evidence="5" id="KW-0804">Transcription</keyword>
<accession>A0A3M2JLS6</accession>
<dbReference type="SUPFAM" id="SSF88659">
    <property type="entry name" value="Sigma3 and sigma4 domains of RNA polymerase sigma factors"/>
    <property type="match status" value="1"/>
</dbReference>
<comment type="similarity">
    <text evidence="1">Belongs to the sigma-70 factor family. ECF subfamily.</text>
</comment>
<keyword evidence="9" id="KW-1185">Reference proteome</keyword>
<dbReference type="OrthoDB" id="3688906at2"/>
<evidence type="ECO:0000313" key="8">
    <source>
        <dbReference type="EMBL" id="RMI14094.1"/>
    </source>
</evidence>
<evidence type="ECO:0000256" key="3">
    <source>
        <dbReference type="ARBA" id="ARBA00023082"/>
    </source>
</evidence>
<dbReference type="PANTHER" id="PTHR43133:SF50">
    <property type="entry name" value="ECF RNA POLYMERASE SIGMA FACTOR SIGM"/>
    <property type="match status" value="1"/>
</dbReference>
<dbReference type="RefSeq" id="WP_122147757.1">
    <property type="nucleotide sequence ID" value="NZ_RFFI01000005.1"/>
</dbReference>
<reference evidence="8 9" key="1">
    <citation type="submission" date="2018-10" db="EMBL/GenBank/DDBJ databases">
        <title>Isolation, diversity and antifungal activity of actinobacteria from wheat.</title>
        <authorList>
            <person name="Han C."/>
        </authorList>
    </citation>
    <scope>NUCLEOTIDE SEQUENCE [LARGE SCALE GENOMIC DNA]</scope>
    <source>
        <strain evidence="8 9">NEAU-YY56</strain>
    </source>
</reference>
<comment type="caution">
    <text evidence="8">The sequence shown here is derived from an EMBL/GenBank/DDBJ whole genome shotgun (WGS) entry which is preliminary data.</text>
</comment>
<proteinExistence type="inferred from homology"/>
<dbReference type="SUPFAM" id="SSF88946">
    <property type="entry name" value="Sigma2 domain of RNA polymerase sigma factors"/>
    <property type="match status" value="1"/>
</dbReference>
<keyword evidence="4" id="KW-0238">DNA-binding</keyword>
<dbReference type="GO" id="GO:0016987">
    <property type="term" value="F:sigma factor activity"/>
    <property type="evidence" value="ECO:0007669"/>
    <property type="project" value="UniProtKB-KW"/>
</dbReference>
<keyword evidence="3" id="KW-0731">Sigma factor</keyword>
<dbReference type="GO" id="GO:0006352">
    <property type="term" value="P:DNA-templated transcription initiation"/>
    <property type="evidence" value="ECO:0007669"/>
    <property type="project" value="InterPro"/>
</dbReference>
<keyword evidence="2" id="KW-0805">Transcription regulation</keyword>